<evidence type="ECO:0000313" key="6">
    <source>
        <dbReference type="Proteomes" id="UP001174909"/>
    </source>
</evidence>
<proteinExistence type="predicted"/>
<dbReference type="PROSITE" id="PS50222">
    <property type="entry name" value="EF_HAND_2"/>
    <property type="match status" value="1"/>
</dbReference>
<dbReference type="InterPro" id="IPR011992">
    <property type="entry name" value="EF-hand-dom_pair"/>
</dbReference>
<dbReference type="Proteomes" id="UP001174909">
    <property type="component" value="Unassembled WGS sequence"/>
</dbReference>
<keyword evidence="6" id="KW-1185">Reference proteome</keyword>
<sequence length="669" mass="74666">MDGPPRRPPVLRQRSDSQGRALSPADSVTSLGGTRAPLLSVMFHHIRRDHQDSLTKEDLRRLLDVDMDNEQLDEAFENLDVDGDGRVSQDEFLGGFARFLLEAPTTPGKDRNSLLLGIGQEQGGQRGRGGGRKRGSVRRRLVDEECYESTAGTHAMNGAERPSENGEPAVKPSETFAGSLSTLSSHNKHSIVTLWRSLAGTNPELLVDFEEFVGEVAEEVEHAQRALENQRKATKQEALELDQEMESRLNAANTHLQIQTALTEVKTKLKLEQRLGDREKELTAVKQKLQELSSRLESVCNFALQLESEVQAGQHAHTQLEEQFEVLSQEKAYLQSRLEAREAVLMKKHEEMEQLNKQASENVSMHSSHFEDTQVELQEIKREYEREISELKEKILEYEITSDDDEMSLLSGQTPDLLSTMSSRHRHTSRHSLLDEIVKQEGLESSILRGEPLMPDLSDRPLEGPLWRANSLPNLFRTRQHLTASPVNYHHATPSHSHTTAADRRQTQPAVSEDNPAVSQPTATDREEEKEQGDHVTQAPGHVTSDGQSSIATLDSPYPMATLDSPFSRARSLTVSGGGRPKFRPRKPKKSPSGQSSGTDLSHVTSHDSHVTGGHDEVPSAVSDTRPERRGEEEEEEEEDKDTGAGGQKDEEYIMKCQVGLRQTEGYPE</sequence>
<name>A0AA35SD70_GEOBA</name>
<dbReference type="PROSITE" id="PS00018">
    <property type="entry name" value="EF_HAND_1"/>
    <property type="match status" value="1"/>
</dbReference>
<evidence type="ECO:0000256" key="3">
    <source>
        <dbReference type="SAM" id="MobiDB-lite"/>
    </source>
</evidence>
<protein>
    <recommendedName>
        <fullName evidence="4">EF-hand domain-containing protein</fullName>
    </recommendedName>
</protein>
<organism evidence="5 6">
    <name type="scientific">Geodia barretti</name>
    <name type="common">Barrett's horny sponge</name>
    <dbReference type="NCBI Taxonomy" id="519541"/>
    <lineage>
        <taxon>Eukaryota</taxon>
        <taxon>Metazoa</taxon>
        <taxon>Porifera</taxon>
        <taxon>Demospongiae</taxon>
        <taxon>Heteroscleromorpha</taxon>
        <taxon>Tetractinellida</taxon>
        <taxon>Astrophorina</taxon>
        <taxon>Geodiidae</taxon>
        <taxon>Geodia</taxon>
    </lineage>
</organism>
<evidence type="ECO:0000256" key="2">
    <source>
        <dbReference type="SAM" id="Coils"/>
    </source>
</evidence>
<feature type="compositionally biased region" description="Basic residues" evidence="3">
    <location>
        <begin position="129"/>
        <end position="139"/>
    </location>
</feature>
<dbReference type="SMART" id="SM00054">
    <property type="entry name" value="EFh"/>
    <property type="match status" value="1"/>
</dbReference>
<dbReference type="AlphaFoldDB" id="A0AA35SD70"/>
<evidence type="ECO:0000259" key="4">
    <source>
        <dbReference type="PROSITE" id="PS50222"/>
    </source>
</evidence>
<feature type="region of interest" description="Disordered" evidence="3">
    <location>
        <begin position="120"/>
        <end position="174"/>
    </location>
</feature>
<feature type="compositionally biased region" description="Basic and acidic residues" evidence="3">
    <location>
        <begin position="524"/>
        <end position="534"/>
    </location>
</feature>
<dbReference type="Gene3D" id="1.10.238.10">
    <property type="entry name" value="EF-hand"/>
    <property type="match status" value="1"/>
</dbReference>
<keyword evidence="2" id="KW-0175">Coiled coil</keyword>
<feature type="region of interest" description="Disordered" evidence="3">
    <location>
        <begin position="488"/>
        <end position="654"/>
    </location>
</feature>
<dbReference type="GO" id="GO:0005509">
    <property type="term" value="F:calcium ion binding"/>
    <property type="evidence" value="ECO:0007669"/>
    <property type="project" value="InterPro"/>
</dbReference>
<feature type="compositionally biased region" description="Low complexity" evidence="3">
    <location>
        <begin position="490"/>
        <end position="500"/>
    </location>
</feature>
<dbReference type="InterPro" id="IPR002048">
    <property type="entry name" value="EF_hand_dom"/>
</dbReference>
<dbReference type="Pfam" id="PF13499">
    <property type="entry name" value="EF-hand_7"/>
    <property type="match status" value="1"/>
</dbReference>
<feature type="domain" description="EF-hand" evidence="4">
    <location>
        <begin position="67"/>
        <end position="102"/>
    </location>
</feature>
<dbReference type="CDD" id="cd00051">
    <property type="entry name" value="EFh"/>
    <property type="match status" value="1"/>
</dbReference>
<dbReference type="EMBL" id="CASHTH010002284">
    <property type="protein sequence ID" value="CAI8027524.1"/>
    <property type="molecule type" value="Genomic_DNA"/>
</dbReference>
<dbReference type="SUPFAM" id="SSF47473">
    <property type="entry name" value="EF-hand"/>
    <property type="match status" value="1"/>
</dbReference>
<feature type="coiled-coil region" evidence="2">
    <location>
        <begin position="338"/>
        <end position="401"/>
    </location>
</feature>
<dbReference type="InterPro" id="IPR018247">
    <property type="entry name" value="EF_Hand_1_Ca_BS"/>
</dbReference>
<comment type="caution">
    <text evidence="5">The sequence shown here is derived from an EMBL/GenBank/DDBJ whole genome shotgun (WGS) entry which is preliminary data.</text>
</comment>
<feature type="coiled-coil region" evidence="2">
    <location>
        <begin position="213"/>
        <end position="244"/>
    </location>
</feature>
<gene>
    <name evidence="5" type="ORF">GBAR_LOCUS15735</name>
</gene>
<feature type="compositionally biased region" description="Basic residues" evidence="3">
    <location>
        <begin position="581"/>
        <end position="590"/>
    </location>
</feature>
<feature type="region of interest" description="Disordered" evidence="3">
    <location>
        <begin position="1"/>
        <end position="32"/>
    </location>
</feature>
<feature type="compositionally biased region" description="Basic and acidic residues" evidence="3">
    <location>
        <begin position="605"/>
        <end position="618"/>
    </location>
</feature>
<accession>A0AA35SD70</accession>
<evidence type="ECO:0000256" key="1">
    <source>
        <dbReference type="ARBA" id="ARBA00022837"/>
    </source>
</evidence>
<keyword evidence="1" id="KW-0106">Calcium</keyword>
<evidence type="ECO:0000313" key="5">
    <source>
        <dbReference type="EMBL" id="CAI8027524.1"/>
    </source>
</evidence>
<feature type="compositionally biased region" description="Polar residues" evidence="3">
    <location>
        <begin position="16"/>
        <end position="32"/>
    </location>
</feature>
<reference evidence="5" key="1">
    <citation type="submission" date="2023-03" db="EMBL/GenBank/DDBJ databases">
        <authorList>
            <person name="Steffen K."/>
            <person name="Cardenas P."/>
        </authorList>
    </citation>
    <scope>NUCLEOTIDE SEQUENCE</scope>
</reference>